<reference evidence="1 2" key="1">
    <citation type="journal article" date="2013" name="Genome Announc.">
        <title>Draft Genome Sequence of Aeromonas molluscorum Strain 848TT, Isolated from Bivalve Molluscs.</title>
        <authorList>
            <person name="Spataro N."/>
            <person name="Farfan M."/>
            <person name="Albarral V."/>
            <person name="Sanglas A."/>
            <person name="Loren J.G."/>
            <person name="Fuste M.C."/>
            <person name="Bosch E."/>
        </authorList>
    </citation>
    <scope>NUCLEOTIDE SEQUENCE [LARGE SCALE GENOMIC DNA]</scope>
    <source>
        <strain evidence="1 2">848</strain>
    </source>
</reference>
<evidence type="ECO:0000313" key="1">
    <source>
        <dbReference type="EMBL" id="EOD55179.1"/>
    </source>
</evidence>
<sequence>MRVPVRMLASCPISPAEQMKLPPKNEAQGHEDVGLYKRCYGIATLIAENQKASLLNWRQG</sequence>
<accession>R1H9S6</accession>
<organism evidence="1 2">
    <name type="scientific">Aeromonas molluscorum 848</name>
    <dbReference type="NCBI Taxonomy" id="1268236"/>
    <lineage>
        <taxon>Bacteria</taxon>
        <taxon>Pseudomonadati</taxon>
        <taxon>Pseudomonadota</taxon>
        <taxon>Gammaproteobacteria</taxon>
        <taxon>Aeromonadales</taxon>
        <taxon>Aeromonadaceae</taxon>
        <taxon>Aeromonas</taxon>
    </lineage>
</organism>
<keyword evidence="2" id="KW-1185">Reference proteome</keyword>
<dbReference type="EMBL" id="AQGQ01000058">
    <property type="protein sequence ID" value="EOD55179.1"/>
    <property type="molecule type" value="Genomic_DNA"/>
</dbReference>
<dbReference type="AlphaFoldDB" id="R1H9S6"/>
<dbReference type="Proteomes" id="UP000013526">
    <property type="component" value="Unassembled WGS sequence"/>
</dbReference>
<gene>
    <name evidence="1" type="ORF">G113_10349</name>
</gene>
<name>R1H9S6_9GAMM</name>
<protein>
    <submittedName>
        <fullName evidence="1">Uncharacterized protein</fullName>
    </submittedName>
</protein>
<proteinExistence type="predicted"/>
<evidence type="ECO:0000313" key="2">
    <source>
        <dbReference type="Proteomes" id="UP000013526"/>
    </source>
</evidence>
<comment type="caution">
    <text evidence="1">The sequence shown here is derived from an EMBL/GenBank/DDBJ whole genome shotgun (WGS) entry which is preliminary data.</text>
</comment>